<dbReference type="SFLD" id="SFLDS00003">
    <property type="entry name" value="Haloacid_Dehalogenase"/>
    <property type="match status" value="1"/>
</dbReference>
<proteinExistence type="predicted"/>
<name>A0A1V8T0F7_9PEZI</name>
<protein>
    <recommendedName>
        <fullName evidence="4">Haloacid dehalogenase, type II</fullName>
    </recommendedName>
</protein>
<dbReference type="Gene3D" id="3.40.50.1000">
    <property type="entry name" value="HAD superfamily/HAD-like"/>
    <property type="match status" value="1"/>
</dbReference>
<dbReference type="Proteomes" id="UP000192596">
    <property type="component" value="Unassembled WGS sequence"/>
</dbReference>
<gene>
    <name evidence="2" type="ORF">B0A48_07922</name>
</gene>
<dbReference type="InterPro" id="IPR023214">
    <property type="entry name" value="HAD_sf"/>
</dbReference>
<keyword evidence="1" id="KW-0378">Hydrolase</keyword>
<dbReference type="Pfam" id="PF00702">
    <property type="entry name" value="Hydrolase"/>
    <property type="match status" value="1"/>
</dbReference>
<dbReference type="OrthoDB" id="444127at2759"/>
<dbReference type="AlphaFoldDB" id="A0A1V8T0F7"/>
<evidence type="ECO:0000313" key="2">
    <source>
        <dbReference type="EMBL" id="OQO04905.1"/>
    </source>
</evidence>
<reference evidence="3" key="1">
    <citation type="submission" date="2017-03" db="EMBL/GenBank/DDBJ databases">
        <title>Genomes of endolithic fungi from Antarctica.</title>
        <authorList>
            <person name="Coleine C."/>
            <person name="Masonjones S."/>
            <person name="Stajich J.E."/>
        </authorList>
    </citation>
    <scope>NUCLEOTIDE SEQUENCE [LARGE SCALE GENOMIC DNA]</scope>
    <source>
        <strain evidence="3">CCFEE 5527</strain>
    </source>
</reference>
<dbReference type="InterPro" id="IPR051540">
    <property type="entry name" value="S-2-haloacid_dehalogenase"/>
</dbReference>
<dbReference type="Gene3D" id="1.10.150.750">
    <property type="match status" value="1"/>
</dbReference>
<accession>A0A1V8T0F7</accession>
<evidence type="ECO:0000256" key="1">
    <source>
        <dbReference type="ARBA" id="ARBA00022801"/>
    </source>
</evidence>
<evidence type="ECO:0000313" key="3">
    <source>
        <dbReference type="Proteomes" id="UP000192596"/>
    </source>
</evidence>
<sequence length="255" mass="28314">MASSDDINWREVKALSFDIYGTLVDWESGIYSTACTSALGPHLPSREKTLARLDEHDRAVQREHPTMLQRDVIAEGLRRYASELDVVKDGKLTQAEVDNTAKQYGAAIGTYPAFEDTVQAIQSLGKRFELIPLSNVDKQSFSQTLAGPLKGCHFDAIYTAEDIGSYKPDLRNFHYLLEHMKQDLGVEKGELVHVAQSLLHDHGPAKEMGLTSVWVDRGGRIGGEDLGGQERFGWKLKVRTLGELVGIVKEAFGKE</sequence>
<dbReference type="GO" id="GO:0016787">
    <property type="term" value="F:hydrolase activity"/>
    <property type="evidence" value="ECO:0007669"/>
    <property type="project" value="UniProtKB-KW"/>
</dbReference>
<comment type="caution">
    <text evidence="2">The sequence shown here is derived from an EMBL/GenBank/DDBJ whole genome shotgun (WGS) entry which is preliminary data.</text>
</comment>
<dbReference type="PANTHER" id="PTHR43316:SF9">
    <property type="entry name" value="ACID DEHALOGENASE, PUTATIVE (AFU_ORTHOLOGUE AFUA_6G14460)-RELATED"/>
    <property type="match status" value="1"/>
</dbReference>
<dbReference type="SFLD" id="SFLDG01129">
    <property type="entry name" value="C1.5:_HAD__Beta-PGM__Phosphata"/>
    <property type="match status" value="1"/>
</dbReference>
<dbReference type="EMBL" id="NAJO01000020">
    <property type="protein sequence ID" value="OQO04905.1"/>
    <property type="molecule type" value="Genomic_DNA"/>
</dbReference>
<organism evidence="2 3">
    <name type="scientific">Cryoendolithus antarcticus</name>
    <dbReference type="NCBI Taxonomy" id="1507870"/>
    <lineage>
        <taxon>Eukaryota</taxon>
        <taxon>Fungi</taxon>
        <taxon>Dikarya</taxon>
        <taxon>Ascomycota</taxon>
        <taxon>Pezizomycotina</taxon>
        <taxon>Dothideomycetes</taxon>
        <taxon>Dothideomycetidae</taxon>
        <taxon>Cladosporiales</taxon>
        <taxon>Cladosporiaceae</taxon>
        <taxon>Cryoendolithus</taxon>
    </lineage>
</organism>
<dbReference type="SUPFAM" id="SSF56784">
    <property type="entry name" value="HAD-like"/>
    <property type="match status" value="1"/>
</dbReference>
<dbReference type="InParanoid" id="A0A1V8T0F7"/>
<evidence type="ECO:0008006" key="4">
    <source>
        <dbReference type="Google" id="ProtNLM"/>
    </source>
</evidence>
<keyword evidence="3" id="KW-1185">Reference proteome</keyword>
<dbReference type="InterPro" id="IPR036412">
    <property type="entry name" value="HAD-like_sf"/>
</dbReference>
<dbReference type="PANTHER" id="PTHR43316">
    <property type="entry name" value="HYDROLASE, HALOACID DELAHOGENASE-RELATED"/>
    <property type="match status" value="1"/>
</dbReference>